<evidence type="ECO:0000259" key="7">
    <source>
        <dbReference type="Pfam" id="PF14322"/>
    </source>
</evidence>
<dbReference type="InterPro" id="IPR011990">
    <property type="entry name" value="TPR-like_helical_dom_sf"/>
</dbReference>
<dbReference type="AlphaFoldDB" id="A0A2U0UAZ4"/>
<comment type="caution">
    <text evidence="8">The sequence shown here is derived from an EMBL/GenBank/DDBJ whole genome shotgun (WGS) entry which is preliminary data.</text>
</comment>
<evidence type="ECO:0000313" key="9">
    <source>
        <dbReference type="Proteomes" id="UP000245870"/>
    </source>
</evidence>
<feature type="domain" description="RagB/SusD" evidence="6">
    <location>
        <begin position="282"/>
        <end position="578"/>
    </location>
</feature>
<dbReference type="Pfam" id="PF07980">
    <property type="entry name" value="SusD_RagB"/>
    <property type="match status" value="1"/>
</dbReference>
<protein>
    <submittedName>
        <fullName evidence="8">Putative outer membrane starch-binding protein</fullName>
    </submittedName>
</protein>
<dbReference type="Pfam" id="PF14322">
    <property type="entry name" value="SusD-like_3"/>
    <property type="match status" value="1"/>
</dbReference>
<comment type="similarity">
    <text evidence="2">Belongs to the SusD family.</text>
</comment>
<name>A0A2U0UAZ4_9BACT</name>
<keyword evidence="3" id="KW-0732">Signal</keyword>
<dbReference type="Proteomes" id="UP000245870">
    <property type="component" value="Unassembled WGS sequence"/>
</dbReference>
<dbReference type="PROSITE" id="PS51257">
    <property type="entry name" value="PROKAR_LIPOPROTEIN"/>
    <property type="match status" value="1"/>
</dbReference>
<evidence type="ECO:0000259" key="6">
    <source>
        <dbReference type="Pfam" id="PF07980"/>
    </source>
</evidence>
<evidence type="ECO:0000256" key="5">
    <source>
        <dbReference type="ARBA" id="ARBA00023237"/>
    </source>
</evidence>
<dbReference type="GO" id="GO:0009279">
    <property type="term" value="C:cell outer membrane"/>
    <property type="evidence" value="ECO:0007669"/>
    <property type="project" value="UniProtKB-SubCell"/>
</dbReference>
<evidence type="ECO:0000313" key="8">
    <source>
        <dbReference type="EMBL" id="PVX54778.1"/>
    </source>
</evidence>
<feature type="domain" description="SusD-like N-terminal" evidence="7">
    <location>
        <begin position="96"/>
        <end position="227"/>
    </location>
</feature>
<gene>
    <name evidence="8" type="ORF">C7379_1084</name>
</gene>
<evidence type="ECO:0000256" key="4">
    <source>
        <dbReference type="ARBA" id="ARBA00023136"/>
    </source>
</evidence>
<dbReference type="InterPro" id="IPR012944">
    <property type="entry name" value="SusD_RagB_dom"/>
</dbReference>
<evidence type="ECO:0000256" key="2">
    <source>
        <dbReference type="ARBA" id="ARBA00006275"/>
    </source>
</evidence>
<keyword evidence="5" id="KW-0998">Cell outer membrane</keyword>
<dbReference type="EMBL" id="QENY01000008">
    <property type="protein sequence ID" value="PVX54778.1"/>
    <property type="molecule type" value="Genomic_DNA"/>
</dbReference>
<sequence>MKTNILSSIFAIAVAMVTIGCNDFLDYKPTAIVDEDLAFSDPDGMVTSAYAILGDDWYTYPFNLWPYGDLASDDCLKGGSGTTDTEYHAVEVFSALTPTLGHLDELWYRLYVGISRCNRALLSLDTYGKSKLGEQVTAQRIGEVKFLRAHLYYKLLMVFNKIPWIDEMVYKEGTQEQIRNDALSHKQLWDKVIADFQHAYDVLPANQYEGGRANKVAAAAYLAKCYLNIAWGNGYEDSTGIKFINKDYMQKVVEYTDVVKNSNYGYLDDYGDIFLPEHKNSKESVFAVQHSNYEDDNTKYGRANWANMLNGMWGMWSCGWDFHKPSQDLVNAFKTKDGLPLFDDYNRSNDHPVNGFPTAQKWDPRLFHTVGMPTFPYKYEQKYMQTKANSRTPNTYGYYSSLKEVPQRGKGETYNTPWQAFAMNDYVIRYTDVMLDRAEALIEIGRLAEARIIINHIRQRAANSINKHINYAANQCEIALYPDKYFATQAMARECLRWERRVETGMEHARFFDLRRWGLLSKTLNEYFKREVEDNYEGQTYAKYYRDAHFTPGKNEYFPVPYNQLYYIPGLYSQNKGYE</sequence>
<accession>A0A2U0UAZ4</accession>
<dbReference type="InterPro" id="IPR033985">
    <property type="entry name" value="SusD-like_N"/>
</dbReference>
<keyword evidence="4" id="KW-0472">Membrane</keyword>
<evidence type="ECO:0000256" key="3">
    <source>
        <dbReference type="ARBA" id="ARBA00022729"/>
    </source>
</evidence>
<dbReference type="RefSeq" id="WP_116616339.1">
    <property type="nucleotide sequence ID" value="NZ_QENY01000008.1"/>
</dbReference>
<keyword evidence="9" id="KW-1185">Reference proteome</keyword>
<comment type="subcellular location">
    <subcellularLocation>
        <location evidence="1">Cell outer membrane</location>
    </subcellularLocation>
</comment>
<evidence type="ECO:0000256" key="1">
    <source>
        <dbReference type="ARBA" id="ARBA00004442"/>
    </source>
</evidence>
<dbReference type="Gene3D" id="1.25.40.390">
    <property type="match status" value="1"/>
</dbReference>
<dbReference type="OrthoDB" id="9792139at2"/>
<dbReference type="SUPFAM" id="SSF48452">
    <property type="entry name" value="TPR-like"/>
    <property type="match status" value="1"/>
</dbReference>
<proteinExistence type="inferred from homology"/>
<organism evidence="8 9">
    <name type="scientific">Hallella colorans</name>
    <dbReference type="NCBI Taxonomy" id="1703337"/>
    <lineage>
        <taxon>Bacteria</taxon>
        <taxon>Pseudomonadati</taxon>
        <taxon>Bacteroidota</taxon>
        <taxon>Bacteroidia</taxon>
        <taxon>Bacteroidales</taxon>
        <taxon>Prevotellaceae</taxon>
        <taxon>Hallella</taxon>
    </lineage>
</organism>
<reference evidence="8 9" key="1">
    <citation type="submission" date="2018-05" db="EMBL/GenBank/DDBJ databases">
        <title>Genomic Encyclopedia of Type Strains, Phase IV (KMG-IV): sequencing the most valuable type-strain genomes for metagenomic binning, comparative biology and taxonomic classification.</title>
        <authorList>
            <person name="Goeker M."/>
        </authorList>
    </citation>
    <scope>NUCLEOTIDE SEQUENCE [LARGE SCALE GENOMIC DNA]</scope>
    <source>
        <strain evidence="8 9">DSM 100333</strain>
    </source>
</reference>